<keyword evidence="2" id="KW-1185">Reference proteome</keyword>
<organism evidence="1 2">
    <name type="scientific">Paenibacillus silagei</name>
    <dbReference type="NCBI Taxonomy" id="1670801"/>
    <lineage>
        <taxon>Bacteria</taxon>
        <taxon>Bacillati</taxon>
        <taxon>Bacillota</taxon>
        <taxon>Bacilli</taxon>
        <taxon>Bacillales</taxon>
        <taxon>Paenibacillaceae</taxon>
        <taxon>Paenibacillus</taxon>
    </lineage>
</organism>
<reference evidence="1 2" key="1">
    <citation type="submission" date="2021-03" db="EMBL/GenBank/DDBJ databases">
        <title>Genomic Encyclopedia of Type Strains, Phase IV (KMG-IV): sequencing the most valuable type-strain genomes for metagenomic binning, comparative biology and taxonomic classification.</title>
        <authorList>
            <person name="Goeker M."/>
        </authorList>
    </citation>
    <scope>NUCLEOTIDE SEQUENCE [LARGE SCALE GENOMIC DNA]</scope>
    <source>
        <strain evidence="1 2">DSM 101953</strain>
    </source>
</reference>
<evidence type="ECO:0000313" key="2">
    <source>
        <dbReference type="Proteomes" id="UP000773462"/>
    </source>
</evidence>
<protein>
    <submittedName>
        <fullName evidence="1">Uncharacterized protein</fullName>
    </submittedName>
</protein>
<proteinExistence type="predicted"/>
<gene>
    <name evidence="1" type="ORF">J2Z70_000758</name>
</gene>
<sequence length="193" mass="21698">MNMNMNVDVDRVEEPPVQLIGMLGQPYDPKRVQAVLKPYGVKRMPAPKSYFNDTMIPCAKASLRIDLYRIPKINELTGLQYTKPDDWIIGAIHFLPPGSGKQNEVPYPVILPEDITMNSSPEEAIAAYGPPQLDEECEWPGFSGRIIAWRGEGINIALEYEYSREGRVLRTYIACLIGCIGAWRSDNPEVFAP</sequence>
<dbReference type="EMBL" id="JAGGLV010000002">
    <property type="protein sequence ID" value="MBP2110618.1"/>
    <property type="molecule type" value="Genomic_DNA"/>
</dbReference>
<name>A0ABS4NKP5_9BACL</name>
<evidence type="ECO:0000313" key="1">
    <source>
        <dbReference type="EMBL" id="MBP2110618.1"/>
    </source>
</evidence>
<accession>A0ABS4NKP5</accession>
<dbReference type="Proteomes" id="UP000773462">
    <property type="component" value="Unassembled WGS sequence"/>
</dbReference>
<comment type="caution">
    <text evidence="1">The sequence shown here is derived from an EMBL/GenBank/DDBJ whole genome shotgun (WGS) entry which is preliminary data.</text>
</comment>
<dbReference type="RefSeq" id="WP_245367965.1">
    <property type="nucleotide sequence ID" value="NZ_JAGGLV010000002.1"/>
</dbReference>